<dbReference type="Gene3D" id="3.40.50.720">
    <property type="entry name" value="NAD(P)-binding Rossmann-like Domain"/>
    <property type="match status" value="1"/>
</dbReference>
<evidence type="ECO:0000313" key="2">
    <source>
        <dbReference type="EMBL" id="GED71494.1"/>
    </source>
</evidence>
<dbReference type="OrthoDB" id="9776016at2"/>
<evidence type="ECO:0000313" key="3">
    <source>
        <dbReference type="EMBL" id="KNB68978.1"/>
    </source>
</evidence>
<organism evidence="3 4">
    <name type="scientific">Brevibacillus reuszeri</name>
    <dbReference type="NCBI Taxonomy" id="54915"/>
    <lineage>
        <taxon>Bacteria</taxon>
        <taxon>Bacillati</taxon>
        <taxon>Bacillota</taxon>
        <taxon>Bacilli</taxon>
        <taxon>Bacillales</taxon>
        <taxon>Paenibacillaceae</taxon>
        <taxon>Brevibacillus</taxon>
    </lineage>
</organism>
<reference evidence="4" key="1">
    <citation type="submission" date="2015-07" db="EMBL/GenBank/DDBJ databases">
        <title>Genome sequencing project for genomic taxonomy and phylogenomics of Bacillus-like bacteria.</title>
        <authorList>
            <person name="Liu B."/>
            <person name="Wang J."/>
            <person name="Zhu Y."/>
            <person name="Liu G."/>
            <person name="Chen Q."/>
            <person name="Chen Z."/>
            <person name="Lan J."/>
            <person name="Che J."/>
            <person name="Ge C."/>
            <person name="Shi H."/>
            <person name="Pan Z."/>
            <person name="Liu X."/>
        </authorList>
    </citation>
    <scope>NUCLEOTIDE SEQUENCE [LARGE SCALE GENOMIC DNA]</scope>
    <source>
        <strain evidence="4">DSM 9887</strain>
    </source>
</reference>
<reference evidence="3" key="2">
    <citation type="submission" date="2015-07" db="EMBL/GenBank/DDBJ databases">
        <title>MeaNS - Measles Nucleotide Surveillance Program.</title>
        <authorList>
            <person name="Tran T."/>
            <person name="Druce J."/>
        </authorList>
    </citation>
    <scope>NUCLEOTIDE SEQUENCE</scope>
    <source>
        <strain evidence="3">DSM 9887</strain>
    </source>
</reference>
<evidence type="ECO:0000313" key="5">
    <source>
        <dbReference type="Proteomes" id="UP000319578"/>
    </source>
</evidence>
<dbReference type="Pfam" id="PF01370">
    <property type="entry name" value="Epimerase"/>
    <property type="match status" value="1"/>
</dbReference>
<sequence length="343" mass="38764">MRILLLGGTRFIGPHVVKRLAQDGHELAIFNRRLSSGEASLPEGMVTIQGNRSRLGEYREAFHSFSPDVVIDLFPYTEADAHLLMETFQDLAGRVVAISSCDVYRAFGRVNGIETGPVEAGPLTEKSPLCQNRYPFRGGREDRSDYDKVLVEEVVMGHKHLPGTIVRLPMVYGPGDYQHRLYPYLQQMRDGRKMILIEEGFASWSWARGYVEDIAEAILLAATLDVAKGQIYHVAEPDCLTMKQWIERIAAQIDWQGEVISVPATDLPVHLVPQINNRQHICLDTGKIRRELGYQETLTANEAIRRTIEWEIAHPPEGVQKMINYTEEDELITKLGIGPRFGE</sequence>
<proteinExistence type="predicted"/>
<dbReference type="EMBL" id="LGIQ01000016">
    <property type="protein sequence ID" value="KNB68978.1"/>
    <property type="molecule type" value="Genomic_DNA"/>
</dbReference>
<comment type="caution">
    <text evidence="3">The sequence shown here is derived from an EMBL/GenBank/DDBJ whole genome shotgun (WGS) entry which is preliminary data.</text>
</comment>
<evidence type="ECO:0000259" key="1">
    <source>
        <dbReference type="Pfam" id="PF01370"/>
    </source>
</evidence>
<accession>A0A0K9YJQ0</accession>
<dbReference type="Proteomes" id="UP000036834">
    <property type="component" value="Unassembled WGS sequence"/>
</dbReference>
<dbReference type="STRING" id="54915.ADS79_31145"/>
<dbReference type="Proteomes" id="UP000319578">
    <property type="component" value="Unassembled WGS sequence"/>
</dbReference>
<dbReference type="InterPro" id="IPR001509">
    <property type="entry name" value="Epimerase_deHydtase"/>
</dbReference>
<protein>
    <submittedName>
        <fullName evidence="2">Epimerase</fullName>
    </submittedName>
    <submittedName>
        <fullName evidence="3">NAD-dependent dehydratase</fullName>
    </submittedName>
</protein>
<feature type="domain" description="NAD-dependent epimerase/dehydratase" evidence="1">
    <location>
        <begin position="3"/>
        <end position="235"/>
    </location>
</feature>
<dbReference type="PATRIC" id="fig|54915.3.peg.5925"/>
<dbReference type="PANTHER" id="PTHR43245">
    <property type="entry name" value="BIFUNCTIONAL POLYMYXIN RESISTANCE PROTEIN ARNA"/>
    <property type="match status" value="1"/>
</dbReference>
<dbReference type="SUPFAM" id="SSF51735">
    <property type="entry name" value="NAD(P)-binding Rossmann-fold domains"/>
    <property type="match status" value="1"/>
</dbReference>
<name>A0A0K9YJQ0_9BACL</name>
<keyword evidence="5" id="KW-1185">Reference proteome</keyword>
<reference evidence="2 5" key="3">
    <citation type="submission" date="2019-06" db="EMBL/GenBank/DDBJ databases">
        <title>Whole genome shotgun sequence of Brevibacillus reuszeri NBRC 15719.</title>
        <authorList>
            <person name="Hosoyama A."/>
            <person name="Uohara A."/>
            <person name="Ohji S."/>
            <person name="Ichikawa N."/>
        </authorList>
    </citation>
    <scope>NUCLEOTIDE SEQUENCE [LARGE SCALE GENOMIC DNA]</scope>
    <source>
        <strain evidence="2 5">NBRC 15719</strain>
    </source>
</reference>
<evidence type="ECO:0000313" key="4">
    <source>
        <dbReference type="Proteomes" id="UP000036834"/>
    </source>
</evidence>
<dbReference type="InterPro" id="IPR036291">
    <property type="entry name" value="NAD(P)-bd_dom_sf"/>
</dbReference>
<dbReference type="InterPro" id="IPR050177">
    <property type="entry name" value="Lipid_A_modif_metabolic_enz"/>
</dbReference>
<dbReference type="AlphaFoldDB" id="A0A0K9YJQ0"/>
<gene>
    <name evidence="3" type="ORF">ADS79_31145</name>
    <name evidence="2" type="ORF">BRE01_51960</name>
</gene>
<dbReference type="RefSeq" id="WP_049742361.1">
    <property type="nucleotide sequence ID" value="NZ_BJON01000021.1"/>
</dbReference>
<dbReference type="EMBL" id="BJON01000021">
    <property type="protein sequence ID" value="GED71494.1"/>
    <property type="molecule type" value="Genomic_DNA"/>
</dbReference>